<keyword evidence="4 7" id="KW-0064">Aspartyl protease</keyword>
<dbReference type="OrthoDB" id="771136at2759"/>
<feature type="domain" description="Peptidase A1" evidence="9">
    <location>
        <begin position="61"/>
        <end position="361"/>
    </location>
</feature>
<dbReference type="PANTHER" id="PTHR47966">
    <property type="entry name" value="BETA-SITE APP-CLEAVING ENZYME, ISOFORM A-RELATED"/>
    <property type="match status" value="1"/>
</dbReference>
<feature type="chain" id="PRO_5007886245" evidence="8">
    <location>
        <begin position="19"/>
        <end position="388"/>
    </location>
</feature>
<evidence type="ECO:0000256" key="1">
    <source>
        <dbReference type="ARBA" id="ARBA00007447"/>
    </source>
</evidence>
<dbReference type="AlphaFoldDB" id="A0A167FDC7"/>
<evidence type="ECO:0000256" key="3">
    <source>
        <dbReference type="ARBA" id="ARBA00022729"/>
    </source>
</evidence>
<dbReference type="InterPro" id="IPR021109">
    <property type="entry name" value="Peptidase_aspartic_dom_sf"/>
</dbReference>
<dbReference type="Proteomes" id="UP000189580">
    <property type="component" value="Chromosome b"/>
</dbReference>
<keyword evidence="11" id="KW-1185">Reference proteome</keyword>
<dbReference type="EMBL" id="CP014503">
    <property type="protein sequence ID" value="ANB15154.1"/>
    <property type="molecule type" value="Genomic_DNA"/>
</dbReference>
<dbReference type="PANTHER" id="PTHR47966:SF65">
    <property type="entry name" value="ASPARTIC-TYPE ENDOPEPTIDASE"/>
    <property type="match status" value="1"/>
</dbReference>
<proteinExistence type="inferred from homology"/>
<dbReference type="GO" id="GO:0004190">
    <property type="term" value="F:aspartic-type endopeptidase activity"/>
    <property type="evidence" value="ECO:0007669"/>
    <property type="project" value="UniProtKB-KW"/>
</dbReference>
<name>A0A167FDC7_9ASCO</name>
<organism evidence="10 11">
    <name type="scientific">Sugiyamaella lignohabitans</name>
    <dbReference type="NCBI Taxonomy" id="796027"/>
    <lineage>
        <taxon>Eukaryota</taxon>
        <taxon>Fungi</taxon>
        <taxon>Dikarya</taxon>
        <taxon>Ascomycota</taxon>
        <taxon>Saccharomycotina</taxon>
        <taxon>Dipodascomycetes</taxon>
        <taxon>Dipodascales</taxon>
        <taxon>Trichomonascaceae</taxon>
        <taxon>Sugiyamaella</taxon>
    </lineage>
</organism>
<evidence type="ECO:0000259" key="9">
    <source>
        <dbReference type="PROSITE" id="PS51767"/>
    </source>
</evidence>
<comment type="similarity">
    <text evidence="1 7">Belongs to the peptidase A1 family.</text>
</comment>
<dbReference type="InterPro" id="IPR001969">
    <property type="entry name" value="Aspartic_peptidase_AS"/>
</dbReference>
<dbReference type="GO" id="GO:0006508">
    <property type="term" value="P:proteolysis"/>
    <property type="evidence" value="ECO:0007669"/>
    <property type="project" value="UniProtKB-KW"/>
</dbReference>
<gene>
    <name evidence="10" type="primary">YPS1</name>
    <name evidence="10" type="ORF">AWJ20_2776</name>
</gene>
<dbReference type="Gene3D" id="2.40.70.10">
    <property type="entry name" value="Acid Proteases"/>
    <property type="match status" value="2"/>
</dbReference>
<protein>
    <submittedName>
        <fullName evidence="10">Yps1p</fullName>
    </submittedName>
</protein>
<evidence type="ECO:0000256" key="7">
    <source>
        <dbReference type="RuleBase" id="RU000454"/>
    </source>
</evidence>
<dbReference type="PROSITE" id="PS00141">
    <property type="entry name" value="ASP_PROTEASE"/>
    <property type="match status" value="1"/>
</dbReference>
<sequence>MKLTSASILLASVSLAVAAPANGKGYLLAKTQLRTITPPDDVLDKRSGSYDTPLANEIYEYIATFELGTPGQTIEAQIDTGSSDLWVYTPAVHETTPFNSKKSSTYKYLNGNFEIDYVKGSASGNWVTDTLTIDGVSLKNQQFATVAQDEGSTGVFGIGLEADEASSTEYVNVPQNLVNQGYISHNAYSLYLDDLEASEGALLFGAVDSAKYSGKLYTLPLISNSAFQVTLSGISGSTGTSLGGATYGILDSGTSYTFLPSADVSAIASYLGATYDSRQKAYFFDSPPSKSIVYNFSGATITIPPSELAVPASSIHLTNTKPYFLPILPNTQSSGYNLLGDSFLRSAYVVYDLENKEVSIAQASWNNANSNIQIISGTVPGAVPAPNA</sequence>
<dbReference type="SUPFAM" id="SSF50630">
    <property type="entry name" value="Acid proteases"/>
    <property type="match status" value="1"/>
</dbReference>
<dbReference type="PRINTS" id="PR00792">
    <property type="entry name" value="PEPSIN"/>
</dbReference>
<dbReference type="InterPro" id="IPR001461">
    <property type="entry name" value="Aspartic_peptidase_A1"/>
</dbReference>
<evidence type="ECO:0000313" key="10">
    <source>
        <dbReference type="EMBL" id="ANB15154.1"/>
    </source>
</evidence>
<evidence type="ECO:0000256" key="6">
    <source>
        <dbReference type="PIRSR" id="PIRSR601461-1"/>
    </source>
</evidence>
<dbReference type="KEGG" id="slb:AWJ20_2776"/>
<keyword evidence="3 8" id="KW-0732">Signal</keyword>
<feature type="active site" evidence="6">
    <location>
        <position position="251"/>
    </location>
</feature>
<dbReference type="CDD" id="cd05474">
    <property type="entry name" value="SAP_like"/>
    <property type="match status" value="1"/>
</dbReference>
<feature type="signal peptide" evidence="8">
    <location>
        <begin position="1"/>
        <end position="18"/>
    </location>
</feature>
<accession>A0A167FDC7</accession>
<evidence type="ECO:0000256" key="8">
    <source>
        <dbReference type="SAM" id="SignalP"/>
    </source>
</evidence>
<feature type="active site" evidence="6">
    <location>
        <position position="79"/>
    </location>
</feature>
<evidence type="ECO:0000256" key="4">
    <source>
        <dbReference type="ARBA" id="ARBA00022750"/>
    </source>
</evidence>
<keyword evidence="5 7" id="KW-0378">Hydrolase</keyword>
<reference evidence="10 11" key="1">
    <citation type="submission" date="2016-02" db="EMBL/GenBank/DDBJ databases">
        <title>Complete genome sequence and transcriptome regulation of the pentose utilising yeast Sugiyamaella lignohabitans.</title>
        <authorList>
            <person name="Bellasio M."/>
            <person name="Peymann A."/>
            <person name="Valli M."/>
            <person name="Sipitzky M."/>
            <person name="Graf A."/>
            <person name="Sauer M."/>
            <person name="Marx H."/>
            <person name="Mattanovich D."/>
        </authorList>
    </citation>
    <scope>NUCLEOTIDE SEQUENCE [LARGE SCALE GENOMIC DNA]</scope>
    <source>
        <strain evidence="10 11">CBS 10342</strain>
    </source>
</reference>
<dbReference type="PROSITE" id="PS51767">
    <property type="entry name" value="PEPTIDASE_A1"/>
    <property type="match status" value="1"/>
</dbReference>
<keyword evidence="2 7" id="KW-0645">Protease</keyword>
<dbReference type="InterPro" id="IPR033121">
    <property type="entry name" value="PEPTIDASE_A1"/>
</dbReference>
<evidence type="ECO:0000256" key="5">
    <source>
        <dbReference type="ARBA" id="ARBA00022801"/>
    </source>
</evidence>
<dbReference type="Pfam" id="PF00026">
    <property type="entry name" value="Asp"/>
    <property type="match status" value="1"/>
</dbReference>
<evidence type="ECO:0000256" key="2">
    <source>
        <dbReference type="ARBA" id="ARBA00022670"/>
    </source>
</evidence>
<dbReference type="InterPro" id="IPR033876">
    <property type="entry name" value="SAP-like"/>
</dbReference>
<dbReference type="GeneID" id="30034724"/>
<dbReference type="RefSeq" id="XP_018737631.1">
    <property type="nucleotide sequence ID" value="XM_018879744.1"/>
</dbReference>
<evidence type="ECO:0000313" key="11">
    <source>
        <dbReference type="Proteomes" id="UP000189580"/>
    </source>
</evidence>